<evidence type="ECO:0000313" key="14">
    <source>
        <dbReference type="Proteomes" id="UP000695022"/>
    </source>
</evidence>
<evidence type="ECO:0000313" key="15">
    <source>
        <dbReference type="RefSeq" id="XP_014675376.1"/>
    </source>
</evidence>
<dbReference type="PANTHER" id="PTHR21573:SF0">
    <property type="entry name" value="ER MEMBRANE PROTEIN COMPLEX SUBUNIT 1"/>
    <property type="match status" value="1"/>
</dbReference>
<evidence type="ECO:0000256" key="5">
    <source>
        <dbReference type="ARBA" id="ARBA00022692"/>
    </source>
</evidence>
<keyword evidence="14" id="KW-1185">Reference proteome</keyword>
<dbReference type="InterPro" id="IPR011678">
    <property type="entry name" value="EMC1_C"/>
</dbReference>
<keyword evidence="5 11" id="KW-0812">Transmembrane</keyword>
<proteinExistence type="inferred from homology"/>
<feature type="domain" description="EMC1 first beta-propeller" evidence="13">
    <location>
        <begin position="25"/>
        <end position="322"/>
    </location>
</feature>
<gene>
    <name evidence="15" type="primary">LOC106815431</name>
</gene>
<evidence type="ECO:0000256" key="4">
    <source>
        <dbReference type="ARBA" id="ARBA00020824"/>
    </source>
</evidence>
<keyword evidence="8 11" id="KW-1133">Transmembrane helix</keyword>
<dbReference type="InterPro" id="IPR011047">
    <property type="entry name" value="Quinoprotein_ADH-like_sf"/>
</dbReference>
<organism evidence="14 15">
    <name type="scientific">Priapulus caudatus</name>
    <name type="common">Priapulid worm</name>
    <dbReference type="NCBI Taxonomy" id="37621"/>
    <lineage>
        <taxon>Eukaryota</taxon>
        <taxon>Metazoa</taxon>
        <taxon>Ecdysozoa</taxon>
        <taxon>Scalidophora</taxon>
        <taxon>Priapulida</taxon>
        <taxon>Priapulimorpha</taxon>
        <taxon>Priapulimorphida</taxon>
        <taxon>Priapulidae</taxon>
        <taxon>Priapulus</taxon>
    </lineage>
</organism>
<comment type="subunit">
    <text evidence="3">Component of the ER membrane protein complex (EMC).</text>
</comment>
<dbReference type="InterPro" id="IPR058545">
    <property type="entry name" value="Beta-prop_EMC1_1st"/>
</dbReference>
<dbReference type="Pfam" id="PF25293">
    <property type="entry name" value="Beta-prop_EMC1_N"/>
    <property type="match status" value="1"/>
</dbReference>
<dbReference type="GeneID" id="106815431"/>
<evidence type="ECO:0000256" key="1">
    <source>
        <dbReference type="ARBA" id="ARBA00004115"/>
    </source>
</evidence>
<accession>A0ABM1ET55</accession>
<keyword evidence="10" id="KW-0325">Glycoprotein</keyword>
<evidence type="ECO:0000259" key="13">
    <source>
        <dbReference type="Pfam" id="PF25293"/>
    </source>
</evidence>
<evidence type="ECO:0000259" key="12">
    <source>
        <dbReference type="Pfam" id="PF07774"/>
    </source>
</evidence>
<evidence type="ECO:0000256" key="3">
    <source>
        <dbReference type="ARBA" id="ARBA00011276"/>
    </source>
</evidence>
<feature type="transmembrane region" description="Helical" evidence="11">
    <location>
        <begin position="737"/>
        <end position="756"/>
    </location>
</feature>
<evidence type="ECO:0000256" key="8">
    <source>
        <dbReference type="ARBA" id="ARBA00022989"/>
    </source>
</evidence>
<evidence type="ECO:0000256" key="10">
    <source>
        <dbReference type="ARBA" id="ARBA00023180"/>
    </source>
</evidence>
<keyword evidence="7" id="KW-0256">Endoplasmic reticulum</keyword>
<feature type="domain" description="ER membrane protein complex subunit 1 C-terminal" evidence="12">
    <location>
        <begin position="564"/>
        <end position="769"/>
    </location>
</feature>
<comment type="subcellular location">
    <subcellularLocation>
        <location evidence="1">Endoplasmic reticulum membrane</location>
        <topology evidence="1">Single-pass type I membrane protein</topology>
    </subcellularLocation>
</comment>
<dbReference type="PANTHER" id="PTHR21573">
    <property type="entry name" value="ER MEMBRANE PROTEIN COMPLEX SUBUNIT 1"/>
    <property type="match status" value="1"/>
</dbReference>
<comment type="similarity">
    <text evidence="2">Belongs to the EMC1 family.</text>
</comment>
<name>A0ABM1ET55_PRICU</name>
<dbReference type="InterPro" id="IPR015943">
    <property type="entry name" value="WD40/YVTN_repeat-like_dom_sf"/>
</dbReference>
<dbReference type="Proteomes" id="UP000695022">
    <property type="component" value="Unplaced"/>
</dbReference>
<sequence length="770" mass="85606">MAASTCILNFVKCLIILFFVNVSLALYADQVGKFDWNQKLIGKVKYALFDHSTHSSKRIVVATEENVIAALNSKTGAILWRHVFEKTSVGIVHALYNVGNDVVTLTGGGNIIRSWNSATGVLHWESVASKSTATDNPQSLLMLEKKTLVVLTSDTVFAVGLATGKIKWTAEVPNKDTVVYKHFYTDLDNLYLIGTVEGSHVTIATISLETGKVKLQTQVPASWVLLSTTCKMLQSGRLICFEPRMKYLYSLQPPSGDQFVPTALSDVMGQLMVIKDVSFTDLHADSVGVQVAPDHHIVITVDASGQAKLVKDLPQVFGIDNLSGEVIWQKLIPGIVPFQQLGKETLPLFVLRTTAHFPHPPEYAVLGKHKATGNGLLDVFNPITGRCMTREVIQLNYRVQHVSQLAQHDADFVRPVIFVDTNKLIHVYPETATDVLMEAVAHNYLFSADADTGVVTGYRMSLTAEKGFTSEPVWSVILSKDTQRITNVVAKRQNEHVHSQGRVLGDRSVLYKYLNPNLVVFTTEGQDDQEKSYVTLYLIDVISGQVVFSANHQRAKGPVNIVHSENWVVYTYWNQRLRRHEVAALEMYEGRTQSNTTAFSSLAPPPTPIVERQAYILPYTVVAMTTTITEKGITNRHILLALADGGILDLPKALLDPRRPNTPTAEHREEGLIPYMPEIGAPKEMIINYNRSVFNIDAIYSAPAGLESTTLIFAYGLDLFCTRVWPSKMFDVLKDDFDYWLISVVLTALILSSIILQKMAARKQLHAAWK</sequence>
<evidence type="ECO:0000256" key="2">
    <source>
        <dbReference type="ARBA" id="ARBA00007904"/>
    </source>
</evidence>
<feature type="transmembrane region" description="Helical" evidence="11">
    <location>
        <begin position="7"/>
        <end position="28"/>
    </location>
</feature>
<dbReference type="SUPFAM" id="SSF50998">
    <property type="entry name" value="Quinoprotein alcohol dehydrogenase-like"/>
    <property type="match status" value="1"/>
</dbReference>
<keyword evidence="9 11" id="KW-0472">Membrane</keyword>
<evidence type="ECO:0000256" key="6">
    <source>
        <dbReference type="ARBA" id="ARBA00022729"/>
    </source>
</evidence>
<dbReference type="InterPro" id="IPR026895">
    <property type="entry name" value="EMC1"/>
</dbReference>
<reference evidence="15" key="1">
    <citation type="submission" date="2025-08" db="UniProtKB">
        <authorList>
            <consortium name="RefSeq"/>
        </authorList>
    </citation>
    <scope>IDENTIFICATION</scope>
</reference>
<keyword evidence="6" id="KW-0732">Signal</keyword>
<dbReference type="Gene3D" id="2.130.10.10">
    <property type="entry name" value="YVTN repeat-like/Quinoprotein amine dehydrogenase"/>
    <property type="match status" value="1"/>
</dbReference>
<evidence type="ECO:0000256" key="9">
    <source>
        <dbReference type="ARBA" id="ARBA00023136"/>
    </source>
</evidence>
<evidence type="ECO:0000256" key="11">
    <source>
        <dbReference type="SAM" id="Phobius"/>
    </source>
</evidence>
<evidence type="ECO:0000256" key="7">
    <source>
        <dbReference type="ARBA" id="ARBA00022824"/>
    </source>
</evidence>
<dbReference type="RefSeq" id="XP_014675376.1">
    <property type="nucleotide sequence ID" value="XM_014819890.1"/>
</dbReference>
<protein>
    <recommendedName>
        <fullName evidence="4">ER membrane protein complex subunit 1</fullName>
    </recommendedName>
</protein>
<dbReference type="Pfam" id="PF07774">
    <property type="entry name" value="EMC1_C"/>
    <property type="match status" value="1"/>
</dbReference>